<feature type="domain" description="Protein kinase" evidence="8">
    <location>
        <begin position="15"/>
        <end position="285"/>
    </location>
</feature>
<evidence type="ECO:0000313" key="10">
    <source>
        <dbReference type="Proteomes" id="UP000002139"/>
    </source>
</evidence>
<dbReference type="RefSeq" id="WP_012233891.1">
    <property type="nucleotide sequence ID" value="NC_010162.1"/>
</dbReference>
<keyword evidence="3" id="KW-0547">Nucleotide-binding</keyword>
<dbReference type="PANTHER" id="PTHR43671:SF13">
    <property type="entry name" value="SERINE_THREONINE-PROTEIN KINASE NEK2"/>
    <property type="match status" value="1"/>
</dbReference>
<evidence type="ECO:0000256" key="5">
    <source>
        <dbReference type="ARBA" id="ARBA00022840"/>
    </source>
</evidence>
<dbReference type="eggNOG" id="COG0515">
    <property type="taxonomic scope" value="Bacteria"/>
</dbReference>
<evidence type="ECO:0000259" key="8">
    <source>
        <dbReference type="PROSITE" id="PS50011"/>
    </source>
</evidence>
<name>A9F698_SORC5</name>
<dbReference type="Gene3D" id="3.30.200.20">
    <property type="entry name" value="Phosphorylase Kinase, domain 1"/>
    <property type="match status" value="1"/>
</dbReference>
<dbReference type="AlphaFoldDB" id="A9F698"/>
<dbReference type="EC" id="2.7.11.1" evidence="1"/>
<dbReference type="CDD" id="cd14014">
    <property type="entry name" value="STKc_PknB_like"/>
    <property type="match status" value="1"/>
</dbReference>
<protein>
    <recommendedName>
        <fullName evidence="1">non-specific serine/threonine protein kinase</fullName>
        <ecNumber evidence="1">2.7.11.1</ecNumber>
    </recommendedName>
</protein>
<dbReference type="EMBL" id="AM746676">
    <property type="protein sequence ID" value="CAN91414.1"/>
    <property type="molecule type" value="Genomic_DNA"/>
</dbReference>
<keyword evidence="10" id="KW-1185">Reference proteome</keyword>
<dbReference type="SUPFAM" id="SSF56112">
    <property type="entry name" value="Protein kinase-like (PK-like)"/>
    <property type="match status" value="1"/>
</dbReference>
<dbReference type="InterPro" id="IPR011009">
    <property type="entry name" value="Kinase-like_dom_sf"/>
</dbReference>
<evidence type="ECO:0000256" key="1">
    <source>
        <dbReference type="ARBA" id="ARBA00012513"/>
    </source>
</evidence>
<dbReference type="OrthoDB" id="5501876at2"/>
<feature type="region of interest" description="Disordered" evidence="6">
    <location>
        <begin position="309"/>
        <end position="343"/>
    </location>
</feature>
<keyword evidence="5" id="KW-0067">ATP-binding</keyword>
<feature type="transmembrane region" description="Helical" evidence="7">
    <location>
        <begin position="355"/>
        <end position="375"/>
    </location>
</feature>
<organism evidence="9 10">
    <name type="scientific">Sorangium cellulosum (strain So ce56)</name>
    <name type="common">Polyangium cellulosum (strain So ce56)</name>
    <dbReference type="NCBI Taxonomy" id="448385"/>
    <lineage>
        <taxon>Bacteria</taxon>
        <taxon>Pseudomonadati</taxon>
        <taxon>Myxococcota</taxon>
        <taxon>Polyangia</taxon>
        <taxon>Polyangiales</taxon>
        <taxon>Polyangiaceae</taxon>
        <taxon>Sorangium</taxon>
    </lineage>
</organism>
<keyword evidence="2 9" id="KW-0808">Transferase</keyword>
<evidence type="ECO:0000256" key="4">
    <source>
        <dbReference type="ARBA" id="ARBA00022777"/>
    </source>
</evidence>
<dbReference type="STRING" id="448385.sce1257"/>
<dbReference type="KEGG" id="scl:sce1257"/>
<evidence type="ECO:0000313" key="9">
    <source>
        <dbReference type="EMBL" id="CAN91414.1"/>
    </source>
</evidence>
<dbReference type="Gene3D" id="1.10.510.10">
    <property type="entry name" value="Transferase(Phosphotransferase) domain 1"/>
    <property type="match status" value="1"/>
</dbReference>
<proteinExistence type="predicted"/>
<dbReference type="PANTHER" id="PTHR43671">
    <property type="entry name" value="SERINE/THREONINE-PROTEIN KINASE NEK"/>
    <property type="match status" value="1"/>
</dbReference>
<dbReference type="BioCyc" id="SCEL448385:SCE_RS06530-MONOMER"/>
<keyword evidence="7" id="KW-1133">Transmembrane helix</keyword>
<keyword evidence="4 9" id="KW-0418">Kinase</keyword>
<dbReference type="InterPro" id="IPR000719">
    <property type="entry name" value="Prot_kinase_dom"/>
</dbReference>
<dbReference type="Pfam" id="PF00069">
    <property type="entry name" value="Pkinase"/>
    <property type="match status" value="1"/>
</dbReference>
<reference evidence="9 10" key="1">
    <citation type="journal article" date="2007" name="Nat. Biotechnol.">
        <title>Complete genome sequence of the myxobacterium Sorangium cellulosum.</title>
        <authorList>
            <person name="Schneiker S."/>
            <person name="Perlova O."/>
            <person name="Kaiser O."/>
            <person name="Gerth K."/>
            <person name="Alici A."/>
            <person name="Altmeyer M.O."/>
            <person name="Bartels D."/>
            <person name="Bekel T."/>
            <person name="Beyer S."/>
            <person name="Bode E."/>
            <person name="Bode H.B."/>
            <person name="Bolten C.J."/>
            <person name="Choudhuri J.V."/>
            <person name="Doss S."/>
            <person name="Elnakady Y.A."/>
            <person name="Frank B."/>
            <person name="Gaigalat L."/>
            <person name="Goesmann A."/>
            <person name="Groeger C."/>
            <person name="Gross F."/>
            <person name="Jelsbak L."/>
            <person name="Jelsbak L."/>
            <person name="Kalinowski J."/>
            <person name="Kegler C."/>
            <person name="Knauber T."/>
            <person name="Konietzny S."/>
            <person name="Kopp M."/>
            <person name="Krause L."/>
            <person name="Krug D."/>
            <person name="Linke B."/>
            <person name="Mahmud T."/>
            <person name="Martinez-Arias R."/>
            <person name="McHardy A.C."/>
            <person name="Merai M."/>
            <person name="Meyer F."/>
            <person name="Mormann S."/>
            <person name="Munoz-Dorado J."/>
            <person name="Perez J."/>
            <person name="Pradella S."/>
            <person name="Rachid S."/>
            <person name="Raddatz G."/>
            <person name="Rosenau F."/>
            <person name="Rueckert C."/>
            <person name="Sasse F."/>
            <person name="Scharfe M."/>
            <person name="Schuster S.C."/>
            <person name="Suen G."/>
            <person name="Treuner-Lange A."/>
            <person name="Velicer G.J."/>
            <person name="Vorholter F.-J."/>
            <person name="Weissman K.J."/>
            <person name="Welch R.D."/>
            <person name="Wenzel S.C."/>
            <person name="Whitworth D.E."/>
            <person name="Wilhelm S."/>
            <person name="Wittmann C."/>
            <person name="Bloecker H."/>
            <person name="Puehler A."/>
            <person name="Mueller R."/>
        </authorList>
    </citation>
    <scope>NUCLEOTIDE SEQUENCE [LARGE SCALE GENOMIC DNA]</scope>
    <source>
        <strain evidence="10">So ce56</strain>
    </source>
</reference>
<sequence>MNAPVVAGDVIAEKYRVDRISGSGELGTVAFASHLVLPQRVAIELLLADGSPERVERSLREARAAVALKGEHVARVLDVGQLASGVAYIVTEHLDGQDLSELLRSRGRIELSEAIDWVLQACVAVAEAHAAGIVHRDLEPARLFLATTPGGATLLKVLGFGASRELPGASDGGAPAQTREDLGAPLYMSPERMRSSVAVDARADVWSLGAILYRLLTGRPPFEASSLADLAPRIASAAPALPSALRSDIPPAIDRVLLCCLEKDPARRPTSVAELAIALAPHASAEGQDHVERAARLLGATLPTRPRASLPTIGLGLSARPRPPESAGPSSEAGPVTSRYGAYGAQDTGRNRARIALIAAVASLLAILGVAATQLR</sequence>
<evidence type="ECO:0000256" key="6">
    <source>
        <dbReference type="SAM" id="MobiDB-lite"/>
    </source>
</evidence>
<dbReference type="PROSITE" id="PS50011">
    <property type="entry name" value="PROTEIN_KINASE_DOM"/>
    <property type="match status" value="1"/>
</dbReference>
<dbReference type="InterPro" id="IPR050660">
    <property type="entry name" value="NEK_Ser/Thr_kinase"/>
</dbReference>
<keyword evidence="7" id="KW-0812">Transmembrane</keyword>
<gene>
    <name evidence="9" type="ordered locus">sce1257</name>
</gene>
<keyword evidence="7" id="KW-0472">Membrane</keyword>
<dbReference type="GO" id="GO:0004674">
    <property type="term" value="F:protein serine/threonine kinase activity"/>
    <property type="evidence" value="ECO:0007669"/>
    <property type="project" value="UniProtKB-EC"/>
</dbReference>
<dbReference type="GO" id="GO:0005524">
    <property type="term" value="F:ATP binding"/>
    <property type="evidence" value="ECO:0007669"/>
    <property type="project" value="UniProtKB-KW"/>
</dbReference>
<dbReference type="HOGENOM" id="CLU_000288_63_44_7"/>
<evidence type="ECO:0000256" key="3">
    <source>
        <dbReference type="ARBA" id="ARBA00022741"/>
    </source>
</evidence>
<dbReference type="Proteomes" id="UP000002139">
    <property type="component" value="Chromosome"/>
</dbReference>
<evidence type="ECO:0000256" key="7">
    <source>
        <dbReference type="SAM" id="Phobius"/>
    </source>
</evidence>
<accession>A9F698</accession>
<evidence type="ECO:0000256" key="2">
    <source>
        <dbReference type="ARBA" id="ARBA00022679"/>
    </source>
</evidence>